<evidence type="ECO:0000313" key="2">
    <source>
        <dbReference type="EMBL" id="KAF9680272.1"/>
    </source>
</evidence>
<accession>A0A835MVC3</accession>
<name>A0A835MVC3_9ROSI</name>
<organism evidence="2 3">
    <name type="scientific">Salix dunnii</name>
    <dbReference type="NCBI Taxonomy" id="1413687"/>
    <lineage>
        <taxon>Eukaryota</taxon>
        <taxon>Viridiplantae</taxon>
        <taxon>Streptophyta</taxon>
        <taxon>Embryophyta</taxon>
        <taxon>Tracheophyta</taxon>
        <taxon>Spermatophyta</taxon>
        <taxon>Magnoliopsida</taxon>
        <taxon>eudicotyledons</taxon>
        <taxon>Gunneridae</taxon>
        <taxon>Pentapetalae</taxon>
        <taxon>rosids</taxon>
        <taxon>fabids</taxon>
        <taxon>Malpighiales</taxon>
        <taxon>Salicaceae</taxon>
        <taxon>Saliceae</taxon>
        <taxon>Salix</taxon>
    </lineage>
</organism>
<dbReference type="EMBL" id="JADGMS010000006">
    <property type="protein sequence ID" value="KAF9680272.1"/>
    <property type="molecule type" value="Genomic_DNA"/>
</dbReference>
<comment type="caution">
    <text evidence="2">The sequence shown here is derived from an EMBL/GenBank/DDBJ whole genome shotgun (WGS) entry which is preliminary data.</text>
</comment>
<feature type="transmembrane region" description="Helical" evidence="1">
    <location>
        <begin position="51"/>
        <end position="71"/>
    </location>
</feature>
<evidence type="ECO:0000313" key="3">
    <source>
        <dbReference type="Proteomes" id="UP000657918"/>
    </source>
</evidence>
<evidence type="ECO:0000256" key="1">
    <source>
        <dbReference type="SAM" id="Phobius"/>
    </source>
</evidence>
<keyword evidence="1" id="KW-0472">Membrane</keyword>
<feature type="transmembrane region" description="Helical" evidence="1">
    <location>
        <begin position="110"/>
        <end position="133"/>
    </location>
</feature>
<keyword evidence="1" id="KW-1133">Transmembrane helix</keyword>
<gene>
    <name evidence="2" type="ORF">SADUNF_Sadunf06G0104000</name>
</gene>
<proteinExistence type="predicted"/>
<protein>
    <submittedName>
        <fullName evidence="2">Uncharacterized protein</fullName>
    </submittedName>
</protein>
<sequence>MLLASLFDFGQLMLLLHLGFLGEEIWPWILKRLHQGSFTRNFRCFRSSTGLQNIVFISLITHFPMRLNLIVPLESQITKVTGVVLETAWVEAAFYLLLCMLASHKFETPLPLFSFSFHLCLIILALQILNPIISYGCASCETALEIKYLTTHLFMFIISSTTILRIHIIYCCLQNLQMLVFADLKGQTVIIHFWPSGLWMTLFFEFGFYADALTFGVGSPSLRKLLLFALVGFEEFEASC</sequence>
<keyword evidence="3" id="KW-1185">Reference proteome</keyword>
<dbReference type="AlphaFoldDB" id="A0A835MVC3"/>
<dbReference type="Proteomes" id="UP000657918">
    <property type="component" value="Unassembled WGS sequence"/>
</dbReference>
<reference evidence="2 3" key="1">
    <citation type="submission" date="2020-10" db="EMBL/GenBank/DDBJ databases">
        <title>Plant Genome Project.</title>
        <authorList>
            <person name="Zhang R.-G."/>
        </authorList>
    </citation>
    <scope>NUCLEOTIDE SEQUENCE [LARGE SCALE GENOMIC DNA]</scope>
    <source>
        <strain evidence="2">FAFU-HL-1</strain>
        <tissue evidence="2">Leaf</tissue>
    </source>
</reference>
<feature type="transmembrane region" description="Helical" evidence="1">
    <location>
        <begin position="153"/>
        <end position="173"/>
    </location>
</feature>
<keyword evidence="1" id="KW-0812">Transmembrane</keyword>
<feature type="transmembrane region" description="Helical" evidence="1">
    <location>
        <begin position="77"/>
        <end position="98"/>
    </location>
</feature>